<dbReference type="Proteomes" id="UP001060085">
    <property type="component" value="Linkage Group LG07"/>
</dbReference>
<accession>A0ACC0A0I0</accession>
<name>A0ACC0A0I0_CATRO</name>
<sequence>MGAYMEEVLKNKFKRFGDQGEASKLFSICSISKDYSRKQLEGENWLTVGESNLPPMVALPLSLLLVFNQGFNGYFKSLSYRLAMETVSYWIVEIKILNGGSSRKGGDQWEGLEFKLQSKVDLYQIAIRLNLQFKVL</sequence>
<protein>
    <submittedName>
        <fullName evidence="1">Uncharacterized protein</fullName>
    </submittedName>
</protein>
<keyword evidence="2" id="KW-1185">Reference proteome</keyword>
<dbReference type="EMBL" id="CM044707">
    <property type="protein sequence ID" value="KAI5652898.1"/>
    <property type="molecule type" value="Genomic_DNA"/>
</dbReference>
<organism evidence="1 2">
    <name type="scientific">Catharanthus roseus</name>
    <name type="common">Madagascar periwinkle</name>
    <name type="synonym">Vinca rosea</name>
    <dbReference type="NCBI Taxonomy" id="4058"/>
    <lineage>
        <taxon>Eukaryota</taxon>
        <taxon>Viridiplantae</taxon>
        <taxon>Streptophyta</taxon>
        <taxon>Embryophyta</taxon>
        <taxon>Tracheophyta</taxon>
        <taxon>Spermatophyta</taxon>
        <taxon>Magnoliopsida</taxon>
        <taxon>eudicotyledons</taxon>
        <taxon>Gunneridae</taxon>
        <taxon>Pentapetalae</taxon>
        <taxon>asterids</taxon>
        <taxon>lamiids</taxon>
        <taxon>Gentianales</taxon>
        <taxon>Apocynaceae</taxon>
        <taxon>Rauvolfioideae</taxon>
        <taxon>Vinceae</taxon>
        <taxon>Catharanthinae</taxon>
        <taxon>Catharanthus</taxon>
    </lineage>
</organism>
<gene>
    <name evidence="1" type="ORF">M9H77_30085</name>
</gene>
<proteinExistence type="predicted"/>
<evidence type="ECO:0000313" key="2">
    <source>
        <dbReference type="Proteomes" id="UP001060085"/>
    </source>
</evidence>
<comment type="caution">
    <text evidence="1">The sequence shown here is derived from an EMBL/GenBank/DDBJ whole genome shotgun (WGS) entry which is preliminary data.</text>
</comment>
<reference evidence="2" key="1">
    <citation type="journal article" date="2023" name="Nat. Plants">
        <title>Single-cell RNA sequencing provides a high-resolution roadmap for understanding the multicellular compartmentation of specialized metabolism.</title>
        <authorList>
            <person name="Sun S."/>
            <person name="Shen X."/>
            <person name="Li Y."/>
            <person name="Li Y."/>
            <person name="Wang S."/>
            <person name="Li R."/>
            <person name="Zhang H."/>
            <person name="Shen G."/>
            <person name="Guo B."/>
            <person name="Wei J."/>
            <person name="Xu J."/>
            <person name="St-Pierre B."/>
            <person name="Chen S."/>
            <person name="Sun C."/>
        </authorList>
    </citation>
    <scope>NUCLEOTIDE SEQUENCE [LARGE SCALE GENOMIC DNA]</scope>
</reference>
<evidence type="ECO:0000313" key="1">
    <source>
        <dbReference type="EMBL" id="KAI5652898.1"/>
    </source>
</evidence>